<dbReference type="RefSeq" id="WP_097114034.1">
    <property type="nucleotide sequence ID" value="NZ_OCNF01000006.1"/>
</dbReference>
<evidence type="ECO:0000313" key="1">
    <source>
        <dbReference type="EMBL" id="SOD67622.1"/>
    </source>
</evidence>
<dbReference type="EMBL" id="OCNF01000006">
    <property type="protein sequence ID" value="SOD67622.1"/>
    <property type="molecule type" value="Genomic_DNA"/>
</dbReference>
<sequence length="98" mass="11043">MFHEIFNHEDKNVLVHVSSDALREKALILAEVSTSLNSVNHNTLGALVLDKYQIERLGTFLTVLEPYLENPADVEVCKSMIKSLGYLINYVENSTFTS</sequence>
<proteinExistence type="predicted"/>
<protein>
    <submittedName>
        <fullName evidence="1">Uncharacterized protein</fullName>
    </submittedName>
</protein>
<dbReference type="AlphaFoldDB" id="A0A286E9P4"/>
<keyword evidence="2" id="KW-1185">Reference proteome</keyword>
<reference evidence="1 2" key="1">
    <citation type="submission" date="2017-09" db="EMBL/GenBank/DDBJ databases">
        <authorList>
            <person name="Ehlers B."/>
            <person name="Leendertz F.H."/>
        </authorList>
    </citation>
    <scope>NUCLEOTIDE SEQUENCE [LARGE SCALE GENOMIC DNA]</scope>
    <source>
        <strain evidence="1 2">DSM 16848</strain>
    </source>
</reference>
<evidence type="ECO:0000313" key="2">
    <source>
        <dbReference type="Proteomes" id="UP000219669"/>
    </source>
</evidence>
<accession>A0A286E9P4</accession>
<gene>
    <name evidence="1" type="ORF">SAMN02746062_00972</name>
</gene>
<dbReference type="Proteomes" id="UP000219669">
    <property type="component" value="Unassembled WGS sequence"/>
</dbReference>
<name>A0A286E9P4_9NEIS</name>
<organism evidence="1 2">
    <name type="scientific">Alysiella filiformis DSM 16848</name>
    <dbReference type="NCBI Taxonomy" id="1120981"/>
    <lineage>
        <taxon>Bacteria</taxon>
        <taxon>Pseudomonadati</taxon>
        <taxon>Pseudomonadota</taxon>
        <taxon>Betaproteobacteria</taxon>
        <taxon>Neisseriales</taxon>
        <taxon>Neisseriaceae</taxon>
        <taxon>Alysiella</taxon>
    </lineage>
</organism>